<dbReference type="PRINTS" id="PR00607">
    <property type="entry name" value="CYTCHROMECIE"/>
</dbReference>
<keyword evidence="5 6" id="KW-0408">Iron</keyword>
<feature type="domain" description="Cytochrome c" evidence="9">
    <location>
        <begin position="214"/>
        <end position="294"/>
    </location>
</feature>
<evidence type="ECO:0000256" key="1">
    <source>
        <dbReference type="ARBA" id="ARBA00022448"/>
    </source>
</evidence>
<feature type="compositionally biased region" description="Acidic residues" evidence="7">
    <location>
        <begin position="190"/>
        <end position="212"/>
    </location>
</feature>
<dbReference type="InterPro" id="IPR009056">
    <property type="entry name" value="Cyt_c-like_dom"/>
</dbReference>
<feature type="domain" description="Cytochrome c" evidence="9">
    <location>
        <begin position="64"/>
        <end position="144"/>
    </location>
</feature>
<dbReference type="PANTHER" id="PTHR40942:SF4">
    <property type="entry name" value="CYTOCHROME C5"/>
    <property type="match status" value="1"/>
</dbReference>
<dbReference type="RefSeq" id="WP_010625885.1">
    <property type="nucleotide sequence ID" value="NZ_JABFTV010000003.1"/>
</dbReference>
<dbReference type="InterPro" id="IPR036909">
    <property type="entry name" value="Cyt_c-like_dom_sf"/>
</dbReference>
<evidence type="ECO:0000256" key="8">
    <source>
        <dbReference type="SAM" id="SignalP"/>
    </source>
</evidence>
<organism evidence="10 11">
    <name type="scientific">Billgrantia aerodenitrificans</name>
    <dbReference type="NCBI Taxonomy" id="2733483"/>
    <lineage>
        <taxon>Bacteria</taxon>
        <taxon>Pseudomonadati</taxon>
        <taxon>Pseudomonadota</taxon>
        <taxon>Gammaproteobacteria</taxon>
        <taxon>Oceanospirillales</taxon>
        <taxon>Halomonadaceae</taxon>
        <taxon>Billgrantia</taxon>
    </lineage>
</organism>
<feature type="compositionally biased region" description="Acidic residues" evidence="7">
    <location>
        <begin position="154"/>
        <end position="182"/>
    </location>
</feature>
<accession>A0ABS9AQS8</accession>
<proteinExistence type="predicted"/>
<keyword evidence="2 6" id="KW-0349">Heme</keyword>
<feature type="signal peptide" evidence="8">
    <location>
        <begin position="1"/>
        <end position="25"/>
    </location>
</feature>
<reference evidence="10 11" key="1">
    <citation type="journal article" date="2021" name="Front. Microbiol.">
        <title>Aerobic Denitrification and Heterotrophic Sulfur Oxidation in the Genus Halomonas Revealed by Six Novel Species Characterizations and Genome-Based Analysis.</title>
        <authorList>
            <person name="Wang L."/>
            <person name="Shao Z."/>
        </authorList>
    </citation>
    <scope>NUCLEOTIDE SEQUENCE [LARGE SCALE GENOMIC DNA]</scope>
    <source>
        <strain evidence="10 11">MCCC 1A11058</strain>
    </source>
</reference>
<feature type="region of interest" description="Disordered" evidence="7">
    <location>
        <begin position="154"/>
        <end position="213"/>
    </location>
</feature>
<evidence type="ECO:0000313" key="10">
    <source>
        <dbReference type="EMBL" id="MCE8024139.1"/>
    </source>
</evidence>
<evidence type="ECO:0000256" key="7">
    <source>
        <dbReference type="SAM" id="MobiDB-lite"/>
    </source>
</evidence>
<keyword evidence="8" id="KW-0732">Signal</keyword>
<dbReference type="SUPFAM" id="SSF46626">
    <property type="entry name" value="Cytochrome c"/>
    <property type="match status" value="2"/>
</dbReference>
<dbReference type="Gene3D" id="1.10.760.10">
    <property type="entry name" value="Cytochrome c-like domain"/>
    <property type="match status" value="2"/>
</dbReference>
<dbReference type="PANTHER" id="PTHR40942">
    <property type="match status" value="1"/>
</dbReference>
<evidence type="ECO:0000256" key="2">
    <source>
        <dbReference type="ARBA" id="ARBA00022617"/>
    </source>
</evidence>
<keyword evidence="1" id="KW-0813">Transport</keyword>
<evidence type="ECO:0000259" key="9">
    <source>
        <dbReference type="PROSITE" id="PS51007"/>
    </source>
</evidence>
<sequence>MKSSKLILGCLATVGLTAGAATVHAEVDRDAIAERIKPIGQLCLVGDDCGTAAAPANGNGEAAANGIDGGAIYQRVCMACHDTGAAGAPRRGEEGEWSERIDQGWDTLLEHAIVGIGAMPARGGNPNLSDEEVAASTAYLLEPVMDVPEIGGEEAADEAPAEDAAADEEAVTEEGPVEEEAEAAAVAAEEAVEDEAVEEAATEEAAAGDDEPAWAGIDGEAIYNQACMACHMTGAAGAPRRGEEGEWAQRMEQDMDTIYDHAINGIGAMPPKGGHANLSDDEVRAATDYLVEPVR</sequence>
<keyword evidence="11" id="KW-1185">Reference proteome</keyword>
<evidence type="ECO:0000256" key="5">
    <source>
        <dbReference type="ARBA" id="ARBA00023004"/>
    </source>
</evidence>
<dbReference type="Proteomes" id="UP001320272">
    <property type="component" value="Unassembled WGS sequence"/>
</dbReference>
<comment type="caution">
    <text evidence="10">The sequence shown here is derived from an EMBL/GenBank/DDBJ whole genome shotgun (WGS) entry which is preliminary data.</text>
</comment>
<name>A0ABS9AQS8_9GAMM</name>
<evidence type="ECO:0000256" key="4">
    <source>
        <dbReference type="ARBA" id="ARBA00022982"/>
    </source>
</evidence>
<evidence type="ECO:0000256" key="3">
    <source>
        <dbReference type="ARBA" id="ARBA00022723"/>
    </source>
</evidence>
<protein>
    <submittedName>
        <fullName evidence="10">Cytochrome c5 family protein</fullName>
    </submittedName>
</protein>
<dbReference type="InterPro" id="IPR002323">
    <property type="entry name" value="Cyt_CIE"/>
</dbReference>
<keyword evidence="4" id="KW-0249">Electron transport</keyword>
<dbReference type="PROSITE" id="PS51007">
    <property type="entry name" value="CYTC"/>
    <property type="match status" value="2"/>
</dbReference>
<gene>
    <name evidence="10" type="ORF">HOP59_08350</name>
</gene>
<dbReference type="EMBL" id="JABFTV010000003">
    <property type="protein sequence ID" value="MCE8024139.1"/>
    <property type="molecule type" value="Genomic_DNA"/>
</dbReference>
<feature type="chain" id="PRO_5046899388" evidence="8">
    <location>
        <begin position="26"/>
        <end position="295"/>
    </location>
</feature>
<keyword evidence="3 6" id="KW-0479">Metal-binding</keyword>
<evidence type="ECO:0000313" key="11">
    <source>
        <dbReference type="Proteomes" id="UP001320272"/>
    </source>
</evidence>
<evidence type="ECO:0000256" key="6">
    <source>
        <dbReference type="PROSITE-ProRule" id="PRU00433"/>
    </source>
</evidence>
<dbReference type="Pfam" id="PF13442">
    <property type="entry name" value="Cytochrome_CBB3"/>
    <property type="match status" value="2"/>
</dbReference>